<dbReference type="EMBL" id="PFFD01000121">
    <property type="protein sequence ID" value="PIV86903.1"/>
    <property type="molecule type" value="Genomic_DNA"/>
</dbReference>
<evidence type="ECO:0000313" key="2">
    <source>
        <dbReference type="Proteomes" id="UP000228497"/>
    </source>
</evidence>
<accession>A0A2M7FBS0</accession>
<name>A0A2M7FBS0_9BACT</name>
<protein>
    <submittedName>
        <fullName evidence="1">Uncharacterized protein</fullName>
    </submittedName>
</protein>
<proteinExistence type="predicted"/>
<comment type="caution">
    <text evidence="1">The sequence shown here is derived from an EMBL/GenBank/DDBJ whole genome shotgun (WGS) entry which is preliminary data.</text>
</comment>
<reference evidence="2" key="1">
    <citation type="submission" date="2017-09" db="EMBL/GenBank/DDBJ databases">
        <title>Depth-based differentiation of microbial function through sediment-hosted aquifers and enrichment of novel symbionts in the deep terrestrial subsurface.</title>
        <authorList>
            <person name="Probst A.J."/>
            <person name="Ladd B."/>
            <person name="Jarett J.K."/>
            <person name="Geller-Mcgrath D.E."/>
            <person name="Sieber C.M.K."/>
            <person name="Emerson J.B."/>
            <person name="Anantharaman K."/>
            <person name="Thomas B.C."/>
            <person name="Malmstrom R."/>
            <person name="Stieglmeier M."/>
            <person name="Klingl A."/>
            <person name="Woyke T."/>
            <person name="Ryan C.M."/>
            <person name="Banfield J.F."/>
        </authorList>
    </citation>
    <scope>NUCLEOTIDE SEQUENCE [LARGE SCALE GENOMIC DNA]</scope>
</reference>
<evidence type="ECO:0000313" key="1">
    <source>
        <dbReference type="EMBL" id="PIV86903.1"/>
    </source>
</evidence>
<sequence>MISNKRWKVSGLGGAAAIVPESGRGVICSAVYHYEDAQHIVQLHNESEAVGDKRPYFAAVRWATDDIQRLASMYGKPLTRISEKRARKFLVDMEERIREAICEQSWDILNILFQDWIADNKKGGGK</sequence>
<gene>
    <name evidence="1" type="ORF">COW49_02695</name>
</gene>
<dbReference type="AlphaFoldDB" id="A0A2M7FBS0"/>
<dbReference type="Proteomes" id="UP000228497">
    <property type="component" value="Unassembled WGS sequence"/>
</dbReference>
<organism evidence="1 2">
    <name type="scientific">Candidatus Kaiserbacteria bacterium CG17_big_fil_post_rev_8_21_14_2_50_51_7</name>
    <dbReference type="NCBI Taxonomy" id="1974613"/>
    <lineage>
        <taxon>Bacteria</taxon>
        <taxon>Candidatus Kaiseribacteriota</taxon>
    </lineage>
</organism>